<evidence type="ECO:0000256" key="20">
    <source>
        <dbReference type="PIRSR" id="PIRSR039102-1"/>
    </source>
</evidence>
<dbReference type="Proteomes" id="UP000295937">
    <property type="component" value="Unassembled WGS sequence"/>
</dbReference>
<feature type="active site" evidence="20">
    <location>
        <position position="283"/>
    </location>
</feature>
<reference evidence="24 25" key="1">
    <citation type="journal article" date="2018" name="Genome Biol. Evol.">
        <title>Cladogenesis and Genomic Streamlining in Extracellular Endosymbionts of Tropical Stink Bugs.</title>
        <authorList>
            <person name="Otero-Bravo A."/>
            <person name="Goffredi S."/>
            <person name="Sabree Z.L."/>
        </authorList>
    </citation>
    <scope>NUCLEOTIDE SEQUENCE [LARGE SCALE GENOMIC DNA]</scope>
    <source>
        <strain evidence="24 25">SoEO</strain>
    </source>
</reference>
<keyword evidence="12 21" id="KW-0460">Magnesium</keyword>
<evidence type="ECO:0000256" key="2">
    <source>
        <dbReference type="ARBA" id="ARBA00003921"/>
    </source>
</evidence>
<dbReference type="InterPro" id="IPR011127">
    <property type="entry name" value="Dala_Dala_lig_N"/>
</dbReference>
<dbReference type="Gene3D" id="3.30.470.20">
    <property type="entry name" value="ATP-grasp fold, B domain"/>
    <property type="match status" value="1"/>
</dbReference>
<dbReference type="PROSITE" id="PS00843">
    <property type="entry name" value="DALA_DALA_LIGASE_1"/>
    <property type="match status" value="1"/>
</dbReference>
<evidence type="ECO:0000256" key="9">
    <source>
        <dbReference type="ARBA" id="ARBA00022723"/>
    </source>
</evidence>
<evidence type="ECO:0000256" key="7">
    <source>
        <dbReference type="ARBA" id="ARBA00022490"/>
    </source>
</evidence>
<dbReference type="PANTHER" id="PTHR23132">
    <property type="entry name" value="D-ALANINE--D-ALANINE LIGASE"/>
    <property type="match status" value="1"/>
</dbReference>
<feature type="binding site" evidence="21">
    <location>
        <position position="274"/>
    </location>
    <ligand>
        <name>Mg(2+)</name>
        <dbReference type="ChEBI" id="CHEBI:18420"/>
        <label>2</label>
    </ligand>
</feature>
<dbReference type="EMBL" id="PDKR01000002">
    <property type="protein sequence ID" value="PPI88652.1"/>
    <property type="molecule type" value="Genomic_DNA"/>
</dbReference>
<evidence type="ECO:0000256" key="11">
    <source>
        <dbReference type="ARBA" id="ARBA00022840"/>
    </source>
</evidence>
<dbReference type="GO" id="GO:0071555">
    <property type="term" value="P:cell wall organization"/>
    <property type="evidence" value="ECO:0007669"/>
    <property type="project" value="UniProtKB-KW"/>
</dbReference>
<protein>
    <recommendedName>
        <fullName evidence="6 19">D-alanine--D-alanine ligase</fullName>
        <ecNumber evidence="6 19">6.3.2.4</ecNumber>
    </recommendedName>
    <alternativeName>
        <fullName evidence="19">D-Ala-D-Ala ligase</fullName>
    </alternativeName>
    <alternativeName>
        <fullName evidence="19">D-alanylalanine synthetase</fullName>
    </alternativeName>
</protein>
<evidence type="ECO:0000256" key="1">
    <source>
        <dbReference type="ARBA" id="ARBA00001936"/>
    </source>
</evidence>
<organism evidence="24 25">
    <name type="scientific">Candidatus Pantoea edessiphila</name>
    <dbReference type="NCBI Taxonomy" id="2044610"/>
    <lineage>
        <taxon>Bacteria</taxon>
        <taxon>Pseudomonadati</taxon>
        <taxon>Pseudomonadota</taxon>
        <taxon>Gammaproteobacteria</taxon>
        <taxon>Enterobacterales</taxon>
        <taxon>Erwiniaceae</taxon>
        <taxon>Pantoea</taxon>
    </lineage>
</organism>
<evidence type="ECO:0000256" key="14">
    <source>
        <dbReference type="ARBA" id="ARBA00022984"/>
    </source>
</evidence>
<keyword evidence="14 19" id="KW-0573">Peptidoglycan synthesis</keyword>
<dbReference type="UniPathway" id="UPA00219"/>
<dbReference type="EC" id="6.3.2.4" evidence="6 19"/>
<dbReference type="InterPro" id="IPR011095">
    <property type="entry name" value="Dala_Dala_lig_C"/>
</dbReference>
<dbReference type="GO" id="GO:0008360">
    <property type="term" value="P:regulation of cell shape"/>
    <property type="evidence" value="ECO:0007669"/>
    <property type="project" value="UniProtKB-KW"/>
</dbReference>
<feature type="domain" description="ATP-grasp" evidence="23">
    <location>
        <begin position="103"/>
        <end position="305"/>
    </location>
</feature>
<proteinExistence type="inferred from homology"/>
<dbReference type="AlphaFoldDB" id="A0A2P5T282"/>
<keyword evidence="15 21" id="KW-0464">Manganese</keyword>
<evidence type="ECO:0000313" key="25">
    <source>
        <dbReference type="Proteomes" id="UP000295937"/>
    </source>
</evidence>
<keyword evidence="13 19" id="KW-0133">Cell shape</keyword>
<dbReference type="OrthoDB" id="9813261at2"/>
<comment type="pathway">
    <text evidence="4 19">Cell wall biogenesis; peptidoglycan biosynthesis.</text>
</comment>
<evidence type="ECO:0000256" key="22">
    <source>
        <dbReference type="PROSITE-ProRule" id="PRU00409"/>
    </source>
</evidence>
<sequence>MNNNKKIAILMGGNSSEREISLMSGNAILASLHKENKNAFAIDTKKYSILDLKREGFNQVFIALHGRGGEDGTVQAILDFLNLPYTGSGVMASSISIDKIRTKLIWKGYGLKSSNFIWLTYDQVSDELNKKIKHAISILGLPLLVKPNREGSSIGISKVNTINELPKALEIAFNYDKDIIIEQFIVGEEYSVGILGDKILPLIQIKTSSNFYNYQDKYFSNNTQYCFSNKLSNKQKINLQKLVLSAWHVLGCKGCGRIDVMTDINGEFYLLEVNTSPGMTDHSLIPLAAEQAGISFSKLVIKILELAN</sequence>
<dbReference type="InterPro" id="IPR000291">
    <property type="entry name" value="D-Ala_lig_Van_CS"/>
</dbReference>
<evidence type="ECO:0000256" key="16">
    <source>
        <dbReference type="ARBA" id="ARBA00023316"/>
    </source>
</evidence>
<evidence type="ECO:0000256" key="18">
    <source>
        <dbReference type="ARBA" id="ARBA00060592"/>
    </source>
</evidence>
<evidence type="ECO:0000256" key="12">
    <source>
        <dbReference type="ARBA" id="ARBA00022842"/>
    </source>
</evidence>
<comment type="cofactor">
    <cofactor evidence="1">
        <name>Mn(2+)</name>
        <dbReference type="ChEBI" id="CHEBI:29035"/>
    </cofactor>
</comment>
<dbReference type="FunFam" id="3.30.470.20:FF:000008">
    <property type="entry name" value="D-alanine--D-alanine ligase"/>
    <property type="match status" value="1"/>
</dbReference>
<comment type="pathway">
    <text evidence="18">Glycan biosynthesis.</text>
</comment>
<dbReference type="PROSITE" id="PS50975">
    <property type="entry name" value="ATP_GRASP"/>
    <property type="match status" value="1"/>
</dbReference>
<feature type="binding site" evidence="21">
    <location>
        <position position="272"/>
    </location>
    <ligand>
        <name>Mg(2+)</name>
        <dbReference type="ChEBI" id="CHEBI:18420"/>
        <label>2</label>
    </ligand>
</feature>
<evidence type="ECO:0000256" key="10">
    <source>
        <dbReference type="ARBA" id="ARBA00022741"/>
    </source>
</evidence>
<feature type="binding site" evidence="21">
    <location>
        <position position="272"/>
    </location>
    <ligand>
        <name>Mg(2+)</name>
        <dbReference type="ChEBI" id="CHEBI:18420"/>
        <label>1</label>
    </ligand>
</feature>
<keyword evidence="16 19" id="KW-0961">Cell wall biogenesis/degradation</keyword>
<dbReference type="PIRSF" id="PIRSF039102">
    <property type="entry name" value="Ddl/VanB"/>
    <property type="match status" value="1"/>
</dbReference>
<dbReference type="GO" id="GO:0046872">
    <property type="term" value="F:metal ion binding"/>
    <property type="evidence" value="ECO:0007669"/>
    <property type="project" value="UniProtKB-KW"/>
</dbReference>
<evidence type="ECO:0000313" key="24">
    <source>
        <dbReference type="EMBL" id="PPI88652.1"/>
    </source>
</evidence>
<feature type="binding site" evidence="21">
    <location>
        <position position="259"/>
    </location>
    <ligand>
        <name>Mg(2+)</name>
        <dbReference type="ChEBI" id="CHEBI:18420"/>
        <label>1</label>
    </ligand>
</feature>
<evidence type="ECO:0000256" key="5">
    <source>
        <dbReference type="ARBA" id="ARBA00010871"/>
    </source>
</evidence>
<dbReference type="RefSeq" id="WP_136132490.1">
    <property type="nucleotide sequence ID" value="NZ_PDKR01000002.1"/>
</dbReference>
<dbReference type="InterPro" id="IPR013815">
    <property type="entry name" value="ATP_grasp_subdomain_1"/>
</dbReference>
<keyword evidence="10 22" id="KW-0547">Nucleotide-binding</keyword>
<dbReference type="Gene3D" id="3.30.1490.20">
    <property type="entry name" value="ATP-grasp fold, A domain"/>
    <property type="match status" value="1"/>
</dbReference>
<dbReference type="HAMAP" id="MF_00047">
    <property type="entry name" value="Dala_Dala_lig"/>
    <property type="match status" value="1"/>
</dbReference>
<comment type="caution">
    <text evidence="24">The sequence shown here is derived from an EMBL/GenBank/DDBJ whole genome shotgun (WGS) entry which is preliminary data.</text>
</comment>
<evidence type="ECO:0000256" key="13">
    <source>
        <dbReference type="ARBA" id="ARBA00022960"/>
    </source>
</evidence>
<comment type="similarity">
    <text evidence="5 19">Belongs to the D-alanine--D-alanine ligase family.</text>
</comment>
<evidence type="ECO:0000259" key="23">
    <source>
        <dbReference type="PROSITE" id="PS50975"/>
    </source>
</evidence>
<name>A0A2P5T282_9GAMM</name>
<keyword evidence="7 19" id="KW-0963">Cytoplasm</keyword>
<dbReference type="FunFam" id="3.30.1490.20:FF:000007">
    <property type="entry name" value="D-alanine--D-alanine ligase"/>
    <property type="match status" value="1"/>
</dbReference>
<evidence type="ECO:0000256" key="4">
    <source>
        <dbReference type="ARBA" id="ARBA00004752"/>
    </source>
</evidence>
<accession>A0A2P5T282</accession>
<comment type="subcellular location">
    <subcellularLocation>
        <location evidence="3 19">Cytoplasm</location>
    </subcellularLocation>
</comment>
<comment type="catalytic activity">
    <reaction evidence="17 19">
        <text>2 D-alanine + ATP = D-alanyl-D-alanine + ADP + phosphate + H(+)</text>
        <dbReference type="Rhea" id="RHEA:11224"/>
        <dbReference type="ChEBI" id="CHEBI:15378"/>
        <dbReference type="ChEBI" id="CHEBI:30616"/>
        <dbReference type="ChEBI" id="CHEBI:43474"/>
        <dbReference type="ChEBI" id="CHEBI:57416"/>
        <dbReference type="ChEBI" id="CHEBI:57822"/>
        <dbReference type="ChEBI" id="CHEBI:456216"/>
        <dbReference type="EC" id="6.3.2.4"/>
    </reaction>
</comment>
<dbReference type="GO" id="GO:0005829">
    <property type="term" value="C:cytosol"/>
    <property type="evidence" value="ECO:0007669"/>
    <property type="project" value="TreeGrafter"/>
</dbReference>
<comment type="cofactor">
    <cofactor evidence="21">
        <name>Mg(2+)</name>
        <dbReference type="ChEBI" id="CHEBI:18420"/>
    </cofactor>
    <cofactor evidence="21">
        <name>Mn(2+)</name>
        <dbReference type="ChEBI" id="CHEBI:29035"/>
    </cofactor>
    <text evidence="21">Binds 2 magnesium or manganese ions per subunit.</text>
</comment>
<dbReference type="SUPFAM" id="SSF56059">
    <property type="entry name" value="Glutathione synthetase ATP-binding domain-like"/>
    <property type="match status" value="1"/>
</dbReference>
<evidence type="ECO:0000256" key="17">
    <source>
        <dbReference type="ARBA" id="ARBA00047614"/>
    </source>
</evidence>
<evidence type="ECO:0000256" key="19">
    <source>
        <dbReference type="HAMAP-Rule" id="MF_00047"/>
    </source>
</evidence>
<dbReference type="InterPro" id="IPR016185">
    <property type="entry name" value="PreATP-grasp_dom_sf"/>
</dbReference>
<feature type="active site" evidence="20">
    <location>
        <position position="17"/>
    </location>
</feature>
<keyword evidence="8 19" id="KW-0436">Ligase</keyword>
<dbReference type="Pfam" id="PF01820">
    <property type="entry name" value="Dala_Dala_lig_N"/>
    <property type="match status" value="1"/>
</dbReference>
<feature type="active site" evidence="20">
    <location>
        <position position="152"/>
    </location>
</feature>
<dbReference type="InterPro" id="IPR011761">
    <property type="entry name" value="ATP-grasp"/>
</dbReference>
<dbReference type="NCBIfam" id="NF002378">
    <property type="entry name" value="PRK01372.1"/>
    <property type="match status" value="1"/>
</dbReference>
<dbReference type="PROSITE" id="PS00844">
    <property type="entry name" value="DALA_DALA_LIGASE_2"/>
    <property type="match status" value="1"/>
</dbReference>
<evidence type="ECO:0000256" key="21">
    <source>
        <dbReference type="PIRSR" id="PIRSR039102-3"/>
    </source>
</evidence>
<keyword evidence="9 21" id="KW-0479">Metal-binding</keyword>
<keyword evidence="11 22" id="KW-0067">ATP-binding</keyword>
<evidence type="ECO:0000256" key="3">
    <source>
        <dbReference type="ARBA" id="ARBA00004496"/>
    </source>
</evidence>
<gene>
    <name evidence="19 24" type="primary">ddl</name>
    <name evidence="24" type="ORF">CRV09_02000</name>
</gene>
<dbReference type="Gene3D" id="3.40.50.20">
    <property type="match status" value="1"/>
</dbReference>
<dbReference type="PANTHER" id="PTHR23132:SF23">
    <property type="entry name" value="D-ALANINE--D-ALANINE LIGASE B"/>
    <property type="match status" value="1"/>
</dbReference>
<dbReference type="GO" id="GO:0009252">
    <property type="term" value="P:peptidoglycan biosynthetic process"/>
    <property type="evidence" value="ECO:0007669"/>
    <property type="project" value="UniProtKB-UniRule"/>
</dbReference>
<evidence type="ECO:0000256" key="15">
    <source>
        <dbReference type="ARBA" id="ARBA00023211"/>
    </source>
</evidence>
<dbReference type="SUPFAM" id="SSF52440">
    <property type="entry name" value="PreATP-grasp domain"/>
    <property type="match status" value="1"/>
</dbReference>
<dbReference type="InterPro" id="IPR005905">
    <property type="entry name" value="D_ala_D_ala"/>
</dbReference>
<dbReference type="NCBIfam" id="TIGR01205">
    <property type="entry name" value="D_ala_D_alaTIGR"/>
    <property type="match status" value="1"/>
</dbReference>
<comment type="function">
    <text evidence="2 19">Cell wall formation.</text>
</comment>
<dbReference type="GO" id="GO:0005524">
    <property type="term" value="F:ATP binding"/>
    <property type="evidence" value="ECO:0007669"/>
    <property type="project" value="UniProtKB-UniRule"/>
</dbReference>
<dbReference type="Pfam" id="PF07478">
    <property type="entry name" value="Dala_Dala_lig_C"/>
    <property type="match status" value="1"/>
</dbReference>
<evidence type="ECO:0000256" key="8">
    <source>
        <dbReference type="ARBA" id="ARBA00022598"/>
    </source>
</evidence>
<evidence type="ECO:0000256" key="6">
    <source>
        <dbReference type="ARBA" id="ARBA00012216"/>
    </source>
</evidence>
<dbReference type="GO" id="GO:0008716">
    <property type="term" value="F:D-alanine-D-alanine ligase activity"/>
    <property type="evidence" value="ECO:0007669"/>
    <property type="project" value="UniProtKB-UniRule"/>
</dbReference>